<evidence type="ECO:0000313" key="3">
    <source>
        <dbReference type="Proteomes" id="UP000321301"/>
    </source>
</evidence>
<evidence type="ECO:0000256" key="1">
    <source>
        <dbReference type="SAM" id="SignalP"/>
    </source>
</evidence>
<keyword evidence="3" id="KW-1185">Reference proteome</keyword>
<dbReference type="Proteomes" id="UP000321301">
    <property type="component" value="Unassembled WGS sequence"/>
</dbReference>
<gene>
    <name evidence="2" type="ORF">CQA01_30420</name>
</gene>
<reference evidence="2 3" key="1">
    <citation type="submission" date="2019-07" db="EMBL/GenBank/DDBJ databases">
        <title>Whole genome shotgun sequence of Cyclobacterium qasimii NBRC 106168.</title>
        <authorList>
            <person name="Hosoyama A."/>
            <person name="Uohara A."/>
            <person name="Ohji S."/>
            <person name="Ichikawa N."/>
        </authorList>
    </citation>
    <scope>NUCLEOTIDE SEQUENCE [LARGE SCALE GENOMIC DNA]</scope>
    <source>
        <strain evidence="2 3">NBRC 106168</strain>
    </source>
</reference>
<dbReference type="Pfam" id="PF07813">
    <property type="entry name" value="LTXXQ"/>
    <property type="match status" value="1"/>
</dbReference>
<dbReference type="EMBL" id="BJYV01000015">
    <property type="protein sequence ID" value="GEO22508.1"/>
    <property type="molecule type" value="Genomic_DNA"/>
</dbReference>
<evidence type="ECO:0008006" key="4">
    <source>
        <dbReference type="Google" id="ProtNLM"/>
    </source>
</evidence>
<dbReference type="Gene3D" id="1.20.120.1490">
    <property type="match status" value="1"/>
</dbReference>
<keyword evidence="1" id="KW-0732">Signal</keyword>
<accession>A0A512CE63</accession>
<protein>
    <recommendedName>
        <fullName evidence="4">Sensor of ECF-type sigma factor</fullName>
    </recommendedName>
</protein>
<sequence>MKNLAIVFLLMILSVSGFAQKNDEVDKEKLEAARVAFITNRLSLSPEQAEKFWPLYNEFQDKRNTMMREMRSISKIGDDQISNAQAKEMMEKRFSIQENLMNAEKVFLRKIADALSPVQALKLNEINRDFTRHIYKLQRKQREPRSEDRNE</sequence>
<feature type="signal peptide" evidence="1">
    <location>
        <begin position="1"/>
        <end position="19"/>
    </location>
</feature>
<dbReference type="InterPro" id="IPR012899">
    <property type="entry name" value="LTXXQ"/>
</dbReference>
<evidence type="ECO:0000313" key="2">
    <source>
        <dbReference type="EMBL" id="GEO22508.1"/>
    </source>
</evidence>
<comment type="caution">
    <text evidence="2">The sequence shown here is derived from an EMBL/GenBank/DDBJ whole genome shotgun (WGS) entry which is preliminary data.</text>
</comment>
<organism evidence="2 3">
    <name type="scientific">Cyclobacterium qasimii</name>
    <dbReference type="NCBI Taxonomy" id="1350429"/>
    <lineage>
        <taxon>Bacteria</taxon>
        <taxon>Pseudomonadati</taxon>
        <taxon>Bacteroidota</taxon>
        <taxon>Cytophagia</taxon>
        <taxon>Cytophagales</taxon>
        <taxon>Cyclobacteriaceae</taxon>
        <taxon>Cyclobacterium</taxon>
    </lineage>
</organism>
<name>A0A512CE63_9BACT</name>
<feature type="chain" id="PRO_5021696612" description="Sensor of ECF-type sigma factor" evidence="1">
    <location>
        <begin position="20"/>
        <end position="151"/>
    </location>
</feature>
<dbReference type="AlphaFoldDB" id="A0A512CE63"/>
<dbReference type="GO" id="GO:0042597">
    <property type="term" value="C:periplasmic space"/>
    <property type="evidence" value="ECO:0007669"/>
    <property type="project" value="InterPro"/>
</dbReference>
<proteinExistence type="predicted"/>
<dbReference type="RefSeq" id="WP_020892141.1">
    <property type="nucleotide sequence ID" value="NZ_BJYV01000015.1"/>
</dbReference>